<dbReference type="GO" id="GO:0005886">
    <property type="term" value="C:plasma membrane"/>
    <property type="evidence" value="ECO:0007669"/>
    <property type="project" value="TreeGrafter"/>
</dbReference>
<dbReference type="InterPro" id="IPR036259">
    <property type="entry name" value="MFS_trans_sf"/>
</dbReference>
<feature type="transmembrane region" description="Helical" evidence="6">
    <location>
        <begin position="421"/>
        <end position="443"/>
    </location>
</feature>
<reference evidence="8" key="1">
    <citation type="journal article" date="2020" name="Stud. Mycol.">
        <title>101 Dothideomycetes genomes: a test case for predicting lifestyles and emergence of pathogens.</title>
        <authorList>
            <person name="Haridas S."/>
            <person name="Albert R."/>
            <person name="Binder M."/>
            <person name="Bloem J."/>
            <person name="Labutti K."/>
            <person name="Salamov A."/>
            <person name="Andreopoulos B."/>
            <person name="Baker S."/>
            <person name="Barry K."/>
            <person name="Bills G."/>
            <person name="Bluhm B."/>
            <person name="Cannon C."/>
            <person name="Castanera R."/>
            <person name="Culley D."/>
            <person name="Daum C."/>
            <person name="Ezra D."/>
            <person name="Gonzalez J."/>
            <person name="Henrissat B."/>
            <person name="Kuo A."/>
            <person name="Liang C."/>
            <person name="Lipzen A."/>
            <person name="Lutzoni F."/>
            <person name="Magnuson J."/>
            <person name="Mondo S."/>
            <person name="Nolan M."/>
            <person name="Ohm R."/>
            <person name="Pangilinan J."/>
            <person name="Park H.-J."/>
            <person name="Ramirez L."/>
            <person name="Alfaro M."/>
            <person name="Sun H."/>
            <person name="Tritt A."/>
            <person name="Yoshinaga Y."/>
            <person name="Zwiers L.-H."/>
            <person name="Turgeon B."/>
            <person name="Goodwin S."/>
            <person name="Spatafora J."/>
            <person name="Crous P."/>
            <person name="Grigoriev I."/>
        </authorList>
    </citation>
    <scope>NUCLEOTIDE SEQUENCE</scope>
    <source>
        <strain evidence="8">SCOH1-5</strain>
    </source>
</reference>
<feature type="transmembrane region" description="Helical" evidence="6">
    <location>
        <begin position="148"/>
        <end position="171"/>
    </location>
</feature>
<dbReference type="PROSITE" id="PS50850">
    <property type="entry name" value="MFS"/>
    <property type="match status" value="1"/>
</dbReference>
<name>A0A6A6FQS8_9PEZI</name>
<protein>
    <recommendedName>
        <fullName evidence="7">Major facilitator superfamily (MFS) profile domain-containing protein</fullName>
    </recommendedName>
</protein>
<evidence type="ECO:0000256" key="5">
    <source>
        <dbReference type="ARBA" id="ARBA00023136"/>
    </source>
</evidence>
<evidence type="ECO:0000256" key="2">
    <source>
        <dbReference type="ARBA" id="ARBA00022448"/>
    </source>
</evidence>
<feature type="transmembrane region" description="Helical" evidence="6">
    <location>
        <begin position="341"/>
        <end position="362"/>
    </location>
</feature>
<dbReference type="PANTHER" id="PTHR23502">
    <property type="entry name" value="MAJOR FACILITATOR SUPERFAMILY"/>
    <property type="match status" value="1"/>
</dbReference>
<evidence type="ECO:0000256" key="1">
    <source>
        <dbReference type="ARBA" id="ARBA00004141"/>
    </source>
</evidence>
<dbReference type="Pfam" id="PF07690">
    <property type="entry name" value="MFS_1"/>
    <property type="match status" value="1"/>
</dbReference>
<dbReference type="SUPFAM" id="SSF103473">
    <property type="entry name" value="MFS general substrate transporter"/>
    <property type="match status" value="1"/>
</dbReference>
<gene>
    <name evidence="8" type="ORF">CERZMDRAFT_109648</name>
</gene>
<feature type="transmembrane region" description="Helical" evidence="6">
    <location>
        <begin position="395"/>
        <end position="415"/>
    </location>
</feature>
<evidence type="ECO:0000256" key="3">
    <source>
        <dbReference type="ARBA" id="ARBA00022692"/>
    </source>
</evidence>
<evidence type="ECO:0000259" key="7">
    <source>
        <dbReference type="PROSITE" id="PS50850"/>
    </source>
</evidence>
<feature type="transmembrane region" description="Helical" evidence="6">
    <location>
        <begin position="214"/>
        <end position="233"/>
    </location>
</feature>
<evidence type="ECO:0000256" key="6">
    <source>
        <dbReference type="SAM" id="Phobius"/>
    </source>
</evidence>
<feature type="transmembrane region" description="Helical" evidence="6">
    <location>
        <begin position="487"/>
        <end position="510"/>
    </location>
</feature>
<dbReference type="PANTHER" id="PTHR23502:SF144">
    <property type="entry name" value="MAJOR FACILITATOR SUPERFAMILY (MFS) PROFILE DOMAIN-CONTAINING PROTEIN"/>
    <property type="match status" value="1"/>
</dbReference>
<feature type="transmembrane region" description="Helical" evidence="6">
    <location>
        <begin position="464"/>
        <end position="481"/>
    </location>
</feature>
<dbReference type="Gene3D" id="1.20.1720.10">
    <property type="entry name" value="Multidrug resistance protein D"/>
    <property type="match status" value="1"/>
</dbReference>
<dbReference type="GO" id="GO:0022857">
    <property type="term" value="F:transmembrane transporter activity"/>
    <property type="evidence" value="ECO:0007669"/>
    <property type="project" value="InterPro"/>
</dbReference>
<comment type="subcellular location">
    <subcellularLocation>
        <location evidence="1">Membrane</location>
        <topology evidence="1">Multi-pass membrane protein</topology>
    </subcellularLocation>
</comment>
<feature type="transmembrane region" description="Helical" evidence="6">
    <location>
        <begin position="57"/>
        <end position="81"/>
    </location>
</feature>
<keyword evidence="3 6" id="KW-0812">Transmembrane</keyword>
<dbReference type="FunFam" id="1.20.1720.10:FF:000009">
    <property type="entry name" value="MFS multidrug transporter"/>
    <property type="match status" value="1"/>
</dbReference>
<accession>A0A6A6FQS8</accession>
<keyword evidence="2" id="KW-0813">Transport</keyword>
<dbReference type="EMBL" id="ML992665">
    <property type="protein sequence ID" value="KAF2215739.1"/>
    <property type="molecule type" value="Genomic_DNA"/>
</dbReference>
<dbReference type="Proteomes" id="UP000799539">
    <property type="component" value="Unassembled WGS sequence"/>
</dbReference>
<sequence length="527" mass="56801">MTSRKSSHTARNNALLPSATYGTISKAKKAASHQQRLTNAVEKSTEQYCVLPTAQKVFVVFTAALASTFSPLSSNIYYPAINSIAKDLTVTPSMMNFTITAYMLFQGLAPTFMGNLSDTAGRRPVYIMCFAIYLGANVGLALQENYWALLALRALQSTGISATVALSNAVAADIVTSAERGTYLGIASLGGILGPALGPTLGGLTSQYWGWRGIFWLLVMISTAFFVPLALFFPETCRKIVGNGSIPPPAWNRSVLNILTERRLRHQGVDMADSYARRESLARSRKISFPNPLLSLRLLAERPCALVLLANGISYGAYYTVTSSIPAQFADLYGLNDLQLGLSYVPIGLGTISSSLLNGYLIDWNFRRIAAHHGLRHVATGKPDMSDFPIERARLQIAIPAALCSALGIAAYGWLLQAHTSISVAMCMLFLIAYCMTASYNVLNILIVDLNYDIPGAATASNNLVRCTIGAASTASILPLLKATGQGVSYSIVAGIWIGSTPLTVITYLYGLPWRQKRAADKLKHSS</sequence>
<feature type="transmembrane region" description="Helical" evidence="6">
    <location>
        <begin position="125"/>
        <end position="142"/>
    </location>
</feature>
<dbReference type="InterPro" id="IPR020846">
    <property type="entry name" value="MFS_dom"/>
</dbReference>
<feature type="transmembrane region" description="Helical" evidence="6">
    <location>
        <begin position="93"/>
        <end position="113"/>
    </location>
</feature>
<evidence type="ECO:0000313" key="9">
    <source>
        <dbReference type="Proteomes" id="UP000799539"/>
    </source>
</evidence>
<feature type="transmembrane region" description="Helical" evidence="6">
    <location>
        <begin position="304"/>
        <end position="321"/>
    </location>
</feature>
<dbReference type="Gene3D" id="1.20.1250.20">
    <property type="entry name" value="MFS general substrate transporter like domains"/>
    <property type="match status" value="1"/>
</dbReference>
<evidence type="ECO:0000256" key="4">
    <source>
        <dbReference type="ARBA" id="ARBA00022989"/>
    </source>
</evidence>
<feature type="transmembrane region" description="Helical" evidence="6">
    <location>
        <begin position="183"/>
        <end position="202"/>
    </location>
</feature>
<keyword evidence="5 6" id="KW-0472">Membrane</keyword>
<dbReference type="InterPro" id="IPR011701">
    <property type="entry name" value="MFS"/>
</dbReference>
<evidence type="ECO:0000313" key="8">
    <source>
        <dbReference type="EMBL" id="KAF2215739.1"/>
    </source>
</evidence>
<proteinExistence type="predicted"/>
<keyword evidence="9" id="KW-1185">Reference proteome</keyword>
<dbReference type="OrthoDB" id="2441642at2759"/>
<organism evidence="8 9">
    <name type="scientific">Cercospora zeae-maydis SCOH1-5</name>
    <dbReference type="NCBI Taxonomy" id="717836"/>
    <lineage>
        <taxon>Eukaryota</taxon>
        <taxon>Fungi</taxon>
        <taxon>Dikarya</taxon>
        <taxon>Ascomycota</taxon>
        <taxon>Pezizomycotina</taxon>
        <taxon>Dothideomycetes</taxon>
        <taxon>Dothideomycetidae</taxon>
        <taxon>Mycosphaerellales</taxon>
        <taxon>Mycosphaerellaceae</taxon>
        <taxon>Cercospora</taxon>
    </lineage>
</organism>
<dbReference type="AlphaFoldDB" id="A0A6A6FQS8"/>
<feature type="domain" description="Major facilitator superfamily (MFS) profile" evidence="7">
    <location>
        <begin position="59"/>
        <end position="519"/>
    </location>
</feature>
<keyword evidence="4 6" id="KW-1133">Transmembrane helix</keyword>